<dbReference type="InterPro" id="IPR046350">
    <property type="entry name" value="Cystatin_sf"/>
</dbReference>
<protein>
    <recommendedName>
        <fullName evidence="1">Cystatin domain-containing protein</fullName>
    </recommendedName>
</protein>
<dbReference type="CDD" id="cd00042">
    <property type="entry name" value="CY"/>
    <property type="match status" value="1"/>
</dbReference>
<evidence type="ECO:0000313" key="3">
    <source>
        <dbReference type="Proteomes" id="UP000603317"/>
    </source>
</evidence>
<sequence>MRGGWPLTALSVVWLAAPLAGCDDSSDEIGGIETVSADSEMVLEAARFAAGALDRDGASLARVIRAEHQVIAGLAYYLEIELTDGTRWEVTALYNTEAEWELKESREIT</sequence>
<reference evidence="3" key="1">
    <citation type="journal article" date="2019" name="Int. J. Syst. Evol. Microbiol.">
        <title>The Global Catalogue of Microorganisms (GCM) 10K type strain sequencing project: providing services to taxonomists for standard genome sequencing and annotation.</title>
        <authorList>
            <consortium name="The Broad Institute Genomics Platform"/>
            <consortium name="The Broad Institute Genome Sequencing Center for Infectious Disease"/>
            <person name="Wu L."/>
            <person name="Ma J."/>
        </authorList>
    </citation>
    <scope>NUCLEOTIDE SEQUENCE [LARGE SCALE GENOMIC DNA]</scope>
    <source>
        <strain evidence="3">CGMCC 1.15297</strain>
    </source>
</reference>
<dbReference type="EMBL" id="BMID01000001">
    <property type="protein sequence ID" value="GFZ98197.1"/>
    <property type="molecule type" value="Genomic_DNA"/>
</dbReference>
<gene>
    <name evidence="2" type="ORF">GCM10010923_02900</name>
</gene>
<comment type="caution">
    <text evidence="2">The sequence shown here is derived from an EMBL/GenBank/DDBJ whole genome shotgun (WGS) entry which is preliminary data.</text>
</comment>
<organism evidence="2 3">
    <name type="scientific">Blastomonas marina</name>
    <dbReference type="NCBI Taxonomy" id="1867408"/>
    <lineage>
        <taxon>Bacteria</taxon>
        <taxon>Pseudomonadati</taxon>
        <taxon>Pseudomonadota</taxon>
        <taxon>Alphaproteobacteria</taxon>
        <taxon>Sphingomonadales</taxon>
        <taxon>Sphingomonadaceae</taxon>
        <taxon>Blastomonas</taxon>
    </lineage>
</organism>
<accession>A0ABQ1F2Q2</accession>
<dbReference type="InterPro" id="IPR000010">
    <property type="entry name" value="Cystatin_dom"/>
</dbReference>
<name>A0ABQ1F2Q2_9SPHN</name>
<keyword evidence="3" id="KW-1185">Reference proteome</keyword>
<proteinExistence type="predicted"/>
<dbReference type="SUPFAM" id="SSF54403">
    <property type="entry name" value="Cystatin/monellin"/>
    <property type="match status" value="1"/>
</dbReference>
<dbReference type="Proteomes" id="UP000603317">
    <property type="component" value="Unassembled WGS sequence"/>
</dbReference>
<dbReference type="RefSeq" id="WP_188641010.1">
    <property type="nucleotide sequence ID" value="NZ_BMID01000001.1"/>
</dbReference>
<evidence type="ECO:0000259" key="1">
    <source>
        <dbReference type="Pfam" id="PF00031"/>
    </source>
</evidence>
<evidence type="ECO:0000313" key="2">
    <source>
        <dbReference type="EMBL" id="GFZ98197.1"/>
    </source>
</evidence>
<feature type="domain" description="Cystatin" evidence="1">
    <location>
        <begin position="30"/>
        <end position="89"/>
    </location>
</feature>
<dbReference type="Gene3D" id="3.10.450.10">
    <property type="match status" value="1"/>
</dbReference>
<dbReference type="Pfam" id="PF00031">
    <property type="entry name" value="Cystatin"/>
    <property type="match status" value="1"/>
</dbReference>